<gene>
    <name evidence="1" type="ORF">DERYTH_LOCUS11115</name>
</gene>
<keyword evidence="2" id="KW-1185">Reference proteome</keyword>
<dbReference type="Proteomes" id="UP000789405">
    <property type="component" value="Unassembled WGS sequence"/>
</dbReference>
<accession>A0A9N9E9N4</accession>
<dbReference type="OrthoDB" id="2432453at2759"/>
<organism evidence="1 2">
    <name type="scientific">Dentiscutata erythropus</name>
    <dbReference type="NCBI Taxonomy" id="1348616"/>
    <lineage>
        <taxon>Eukaryota</taxon>
        <taxon>Fungi</taxon>
        <taxon>Fungi incertae sedis</taxon>
        <taxon>Mucoromycota</taxon>
        <taxon>Glomeromycotina</taxon>
        <taxon>Glomeromycetes</taxon>
        <taxon>Diversisporales</taxon>
        <taxon>Gigasporaceae</taxon>
        <taxon>Dentiscutata</taxon>
    </lineage>
</organism>
<name>A0A9N9E9N4_9GLOM</name>
<comment type="caution">
    <text evidence="1">The sequence shown here is derived from an EMBL/GenBank/DDBJ whole genome shotgun (WGS) entry which is preliminary data.</text>
</comment>
<reference evidence="1" key="1">
    <citation type="submission" date="2021-06" db="EMBL/GenBank/DDBJ databases">
        <authorList>
            <person name="Kallberg Y."/>
            <person name="Tangrot J."/>
            <person name="Rosling A."/>
        </authorList>
    </citation>
    <scope>NUCLEOTIDE SEQUENCE</scope>
    <source>
        <strain evidence="1">MA453B</strain>
    </source>
</reference>
<proteinExistence type="predicted"/>
<protein>
    <submittedName>
        <fullName evidence="1">22024_t:CDS:1</fullName>
    </submittedName>
</protein>
<dbReference type="AlphaFoldDB" id="A0A9N9E9N4"/>
<sequence length="266" mass="30950">MFCIILNYYFFVRNKLNIKEAIDYVATSWDEVDELTMANCWIKTGILPLVPHVDIELAQYTYLEIIENEENEIIDLTTSADQMVSQEIDIYQEINNAHIPMEEILDDIQIVETVLAEELECEQGDPEDSNKEPPKISVSEGLNRLKTFILFAEQMNNDFFFNSNDLKIFRIYSQLIKRKTTKFMKQKSIADFFNQENQAINDNYFDDNFSGSNNDGAFSDNSNNNGFNDIYSSNNFPDYVSLPKYNFPDYNDFSDNYGSSSDDYEN</sequence>
<dbReference type="EMBL" id="CAJVPY010006760">
    <property type="protein sequence ID" value="CAG8668771.1"/>
    <property type="molecule type" value="Genomic_DNA"/>
</dbReference>
<evidence type="ECO:0000313" key="2">
    <source>
        <dbReference type="Proteomes" id="UP000789405"/>
    </source>
</evidence>
<evidence type="ECO:0000313" key="1">
    <source>
        <dbReference type="EMBL" id="CAG8668771.1"/>
    </source>
</evidence>